<proteinExistence type="predicted"/>
<evidence type="ECO:0000256" key="5">
    <source>
        <dbReference type="ARBA" id="ARBA00022691"/>
    </source>
</evidence>
<name>A0A917GVD2_9GAMM</name>
<evidence type="ECO:0000256" key="1">
    <source>
        <dbReference type="ARBA" id="ARBA00001541"/>
    </source>
</evidence>
<dbReference type="EMBL" id="BMIY01000005">
    <property type="protein sequence ID" value="GGG57321.1"/>
    <property type="molecule type" value="Genomic_DNA"/>
</dbReference>
<dbReference type="InterPro" id="IPR036804">
    <property type="entry name" value="CheR_N_sf"/>
</dbReference>
<dbReference type="Gene3D" id="3.40.50.150">
    <property type="entry name" value="Vaccinia Virus protein VP39"/>
    <property type="match status" value="1"/>
</dbReference>
<comment type="caution">
    <text evidence="7">The sequence shown here is derived from an EMBL/GenBank/DDBJ whole genome shotgun (WGS) entry which is preliminary data.</text>
</comment>
<dbReference type="InterPro" id="IPR050903">
    <property type="entry name" value="Bact_Chemotaxis_MeTrfase"/>
</dbReference>
<evidence type="ECO:0000313" key="7">
    <source>
        <dbReference type="EMBL" id="GGG57321.1"/>
    </source>
</evidence>
<dbReference type="InterPro" id="IPR022641">
    <property type="entry name" value="CheR_N"/>
</dbReference>
<evidence type="ECO:0000313" key="8">
    <source>
        <dbReference type="Proteomes" id="UP000627715"/>
    </source>
</evidence>
<dbReference type="PRINTS" id="PR00996">
    <property type="entry name" value="CHERMTFRASE"/>
</dbReference>
<dbReference type="SUPFAM" id="SSF47757">
    <property type="entry name" value="Chemotaxis receptor methyltransferase CheR, N-terminal domain"/>
    <property type="match status" value="1"/>
</dbReference>
<dbReference type="Pfam" id="PF01739">
    <property type="entry name" value="CheR"/>
    <property type="match status" value="1"/>
</dbReference>
<protein>
    <recommendedName>
        <fullName evidence="2">protein-glutamate O-methyltransferase</fullName>
        <ecNumber evidence="2">2.1.1.80</ecNumber>
    </recommendedName>
</protein>
<accession>A0A917GVD2</accession>
<dbReference type="Pfam" id="PF03705">
    <property type="entry name" value="CheR_N"/>
    <property type="match status" value="1"/>
</dbReference>
<organism evidence="7 8">
    <name type="scientific">Pseudohongiella nitratireducens</name>
    <dbReference type="NCBI Taxonomy" id="1768907"/>
    <lineage>
        <taxon>Bacteria</taxon>
        <taxon>Pseudomonadati</taxon>
        <taxon>Pseudomonadota</taxon>
        <taxon>Gammaproteobacteria</taxon>
        <taxon>Pseudomonadales</taxon>
        <taxon>Pseudohongiellaceae</taxon>
        <taxon>Pseudohongiella</taxon>
    </lineage>
</organism>
<dbReference type="SUPFAM" id="SSF53335">
    <property type="entry name" value="S-adenosyl-L-methionine-dependent methyltransferases"/>
    <property type="match status" value="1"/>
</dbReference>
<dbReference type="EC" id="2.1.1.80" evidence="2"/>
<dbReference type="PROSITE" id="PS50123">
    <property type="entry name" value="CHER"/>
    <property type="match status" value="1"/>
</dbReference>
<evidence type="ECO:0000259" key="6">
    <source>
        <dbReference type="PROSITE" id="PS50123"/>
    </source>
</evidence>
<dbReference type="PANTHER" id="PTHR24422:SF21">
    <property type="entry name" value="CHEMOTAXIS PROTEIN METHYLTRANSFERASE 1"/>
    <property type="match status" value="1"/>
</dbReference>
<evidence type="ECO:0000256" key="2">
    <source>
        <dbReference type="ARBA" id="ARBA00012534"/>
    </source>
</evidence>
<dbReference type="GO" id="GO:0032259">
    <property type="term" value="P:methylation"/>
    <property type="evidence" value="ECO:0007669"/>
    <property type="project" value="UniProtKB-KW"/>
</dbReference>
<keyword evidence="5" id="KW-0949">S-adenosyl-L-methionine</keyword>
<feature type="domain" description="CheR-type methyltransferase" evidence="6">
    <location>
        <begin position="8"/>
        <end position="289"/>
    </location>
</feature>
<evidence type="ECO:0000256" key="4">
    <source>
        <dbReference type="ARBA" id="ARBA00022679"/>
    </source>
</evidence>
<evidence type="ECO:0000256" key="3">
    <source>
        <dbReference type="ARBA" id="ARBA00022603"/>
    </source>
</evidence>
<dbReference type="InterPro" id="IPR029063">
    <property type="entry name" value="SAM-dependent_MTases_sf"/>
</dbReference>
<keyword evidence="8" id="KW-1185">Reference proteome</keyword>
<dbReference type="CDD" id="cd02440">
    <property type="entry name" value="AdoMet_MTases"/>
    <property type="match status" value="1"/>
</dbReference>
<dbReference type="SMART" id="SM00138">
    <property type="entry name" value="MeTrc"/>
    <property type="match status" value="1"/>
</dbReference>
<comment type="catalytic activity">
    <reaction evidence="1">
        <text>L-glutamyl-[protein] + S-adenosyl-L-methionine = [protein]-L-glutamate 5-O-methyl ester + S-adenosyl-L-homocysteine</text>
        <dbReference type="Rhea" id="RHEA:24452"/>
        <dbReference type="Rhea" id="RHEA-COMP:10208"/>
        <dbReference type="Rhea" id="RHEA-COMP:10311"/>
        <dbReference type="ChEBI" id="CHEBI:29973"/>
        <dbReference type="ChEBI" id="CHEBI:57856"/>
        <dbReference type="ChEBI" id="CHEBI:59789"/>
        <dbReference type="ChEBI" id="CHEBI:82795"/>
        <dbReference type="EC" id="2.1.1.80"/>
    </reaction>
</comment>
<dbReference type="GO" id="GO:0008983">
    <property type="term" value="F:protein-glutamate O-methyltransferase activity"/>
    <property type="evidence" value="ECO:0007669"/>
    <property type="project" value="UniProtKB-EC"/>
</dbReference>
<dbReference type="AlphaFoldDB" id="A0A917GVD2"/>
<keyword evidence="3" id="KW-0489">Methyltransferase</keyword>
<sequence>MLREALPMTPEPLQFSNEDFRFFQRFLDTACGIVLGDNKQYLVANRLRRIMEELNLSTLHELIVRIEGHQPAGLKERVIDAMTTNETFWFRDALPFDALKDVILPQLLLERQSRSLRIWSAACSSGQEPYSISMIIEEFRARHPGALVMNPEIVATDISTAVLDNARIAEYDGLSVSRGLSDGRRMMFFDPLDGGRFRLKREISQRVRFQRLNLKDNYGAMGQFDIIFCRNVLIYFAAELKCDILKRMHATLKEGGYLILGASESLPAALATHYKLERINTHTSVYRRQSLPPNGN</sequence>
<reference evidence="7" key="2">
    <citation type="submission" date="2020-09" db="EMBL/GenBank/DDBJ databases">
        <authorList>
            <person name="Sun Q."/>
            <person name="Zhou Y."/>
        </authorList>
    </citation>
    <scope>NUCLEOTIDE SEQUENCE</scope>
    <source>
        <strain evidence="7">CGMCC 1.15425</strain>
    </source>
</reference>
<reference evidence="7" key="1">
    <citation type="journal article" date="2014" name="Int. J. Syst. Evol. Microbiol.">
        <title>Complete genome sequence of Corynebacterium casei LMG S-19264T (=DSM 44701T), isolated from a smear-ripened cheese.</title>
        <authorList>
            <consortium name="US DOE Joint Genome Institute (JGI-PGF)"/>
            <person name="Walter F."/>
            <person name="Albersmeier A."/>
            <person name="Kalinowski J."/>
            <person name="Ruckert C."/>
        </authorList>
    </citation>
    <scope>NUCLEOTIDE SEQUENCE</scope>
    <source>
        <strain evidence="7">CGMCC 1.15425</strain>
    </source>
</reference>
<dbReference type="Gene3D" id="1.10.155.10">
    <property type="entry name" value="Chemotaxis receptor methyltransferase CheR, N-terminal domain"/>
    <property type="match status" value="1"/>
</dbReference>
<dbReference type="InterPro" id="IPR000780">
    <property type="entry name" value="CheR_MeTrfase"/>
</dbReference>
<dbReference type="InterPro" id="IPR022642">
    <property type="entry name" value="CheR_C"/>
</dbReference>
<gene>
    <name evidence="7" type="primary">cheR-2</name>
    <name evidence="7" type="ORF">GCM10011403_13210</name>
</gene>
<keyword evidence="4" id="KW-0808">Transferase</keyword>
<dbReference type="Proteomes" id="UP000627715">
    <property type="component" value="Unassembled WGS sequence"/>
</dbReference>
<dbReference type="PANTHER" id="PTHR24422">
    <property type="entry name" value="CHEMOTAXIS PROTEIN METHYLTRANSFERASE"/>
    <property type="match status" value="1"/>
</dbReference>